<evidence type="ECO:0008006" key="3">
    <source>
        <dbReference type="Google" id="ProtNLM"/>
    </source>
</evidence>
<keyword evidence="2" id="KW-1185">Reference proteome</keyword>
<reference evidence="2" key="1">
    <citation type="journal article" date="2019" name="J. Bacteriol.">
        <title>A Mutagenic Screen Identifies a TonB-Dependent Receptor Required for the Lanthanide Metal Switch in the Type I Methanotroph 'Methylotuvimicrobium buryatense' 5GB1C.</title>
        <authorList>
            <person name="Groom J.D."/>
            <person name="Ford S.M."/>
            <person name="Pesesky M.W."/>
            <person name="Lidstrom M.E."/>
        </authorList>
    </citation>
    <scope>NUCLEOTIDE SEQUENCE [LARGE SCALE GENOMIC DNA]</scope>
    <source>
        <strain evidence="2">5GB1C</strain>
    </source>
</reference>
<name>A0A4P9UKV9_METBY</name>
<proteinExistence type="predicted"/>
<evidence type="ECO:0000313" key="2">
    <source>
        <dbReference type="Proteomes" id="UP000305881"/>
    </source>
</evidence>
<dbReference type="EMBL" id="CP035467">
    <property type="protein sequence ID" value="QCW81798.1"/>
    <property type="molecule type" value="Genomic_DNA"/>
</dbReference>
<dbReference type="OrthoDB" id="5793658at2"/>
<dbReference type="RefSeq" id="WP_040575595.1">
    <property type="nucleotide sequence ID" value="NZ_CP035467.1"/>
</dbReference>
<dbReference type="Proteomes" id="UP000305881">
    <property type="component" value="Chromosome"/>
</dbReference>
<organism evidence="1 2">
    <name type="scientific">Methylotuvimicrobium buryatense</name>
    <name type="common">Methylomicrobium buryatense</name>
    <dbReference type="NCBI Taxonomy" id="95641"/>
    <lineage>
        <taxon>Bacteria</taxon>
        <taxon>Pseudomonadati</taxon>
        <taxon>Pseudomonadota</taxon>
        <taxon>Gammaproteobacteria</taxon>
        <taxon>Methylococcales</taxon>
        <taxon>Methylococcaceae</taxon>
        <taxon>Methylotuvimicrobium</taxon>
    </lineage>
</organism>
<dbReference type="AlphaFoldDB" id="A0A4P9UKV9"/>
<sequence>MKAPIVLIGIGELGGEFARGFLRCGHPVYPITRQTAISDAADHIPTPCLVLITVQESELDGILKDLPESWRDRVGFVQNELLPRHWQRHGIDNPTVAVVWFEKKPGMALTNILYTPVYGPRADVLMQALEAIDIPTRLLKDEDQLLYQLLRKSLYIMTVNICGLSCGGTVGDLWMWHRELVREVALEAVAILEWLSGRALSAEKLIAGMIEGIEDCPDRNCLGRSARFRLERALQYAGGAGLETPRLNEIYRQVNQQKRK</sequence>
<gene>
    <name evidence="1" type="ORF">EQU24_05710</name>
</gene>
<accession>A0A4P9UKV9</accession>
<evidence type="ECO:0000313" key="1">
    <source>
        <dbReference type="EMBL" id="QCW81798.1"/>
    </source>
</evidence>
<dbReference type="STRING" id="675511.GCA_000341735_01868"/>
<dbReference type="KEGG" id="mbur:EQU24_05710"/>
<protein>
    <recommendedName>
        <fullName evidence="3">Ketopantoate reductase</fullName>
    </recommendedName>
</protein>